<organism evidence="1 2">
    <name type="scientific">Nitrospira tepida</name>
    <dbReference type="NCBI Taxonomy" id="2973512"/>
    <lineage>
        <taxon>Bacteria</taxon>
        <taxon>Pseudomonadati</taxon>
        <taxon>Nitrospirota</taxon>
        <taxon>Nitrospiria</taxon>
        <taxon>Nitrospirales</taxon>
        <taxon>Nitrospiraceae</taxon>
        <taxon>Nitrospira</taxon>
    </lineage>
</organism>
<dbReference type="EMBL" id="OX365700">
    <property type="protein sequence ID" value="CAI4033204.1"/>
    <property type="molecule type" value="Genomic_DNA"/>
</dbReference>
<sequence length="124" mass="13575">MGKRMVGQAGMVLAVVMAATVWMGATVSWADSINVEGLPKEPAAYKAKVDEILAKVDQVIGKLKGDQKNFAVVADLMMTRDNVAREIYKVQNKPEGSKWGAEMRESVDDMLKLLAVQYEKATSL</sequence>
<accession>A0AA86N205</accession>
<reference evidence="1" key="1">
    <citation type="submission" date="2022-10" db="EMBL/GenBank/DDBJ databases">
        <authorList>
            <person name="Koch H."/>
        </authorList>
    </citation>
    <scope>NUCLEOTIDE SEQUENCE</scope>
    <source>
        <strain evidence="1">DNF</strain>
    </source>
</reference>
<keyword evidence="2" id="KW-1185">Reference proteome</keyword>
<name>A0AA86N205_9BACT</name>
<protein>
    <submittedName>
        <fullName evidence="1">Uncharacterized protein</fullName>
    </submittedName>
</protein>
<evidence type="ECO:0000313" key="2">
    <source>
        <dbReference type="Proteomes" id="UP001179121"/>
    </source>
</evidence>
<dbReference type="RefSeq" id="WP_289270218.1">
    <property type="nucleotide sequence ID" value="NZ_OX365700.1"/>
</dbReference>
<dbReference type="AlphaFoldDB" id="A0AA86N205"/>
<evidence type="ECO:0000313" key="1">
    <source>
        <dbReference type="EMBL" id="CAI4033204.1"/>
    </source>
</evidence>
<proteinExistence type="predicted"/>
<dbReference type="Proteomes" id="UP001179121">
    <property type="component" value="Chromosome"/>
</dbReference>
<dbReference type="KEGG" id="nti:DNFV4_03638"/>
<gene>
    <name evidence="1" type="ORF">DNFV4_03638</name>
</gene>